<dbReference type="Proteomes" id="UP000660554">
    <property type="component" value="Unassembled WGS sequence"/>
</dbReference>
<evidence type="ECO:0000313" key="4">
    <source>
        <dbReference type="Proteomes" id="UP000660554"/>
    </source>
</evidence>
<evidence type="ECO:0000313" key="3">
    <source>
        <dbReference type="EMBL" id="GHI15444.1"/>
    </source>
</evidence>
<dbReference type="CDD" id="cd16936">
    <property type="entry name" value="HATPase_RsbW-like"/>
    <property type="match status" value="1"/>
</dbReference>
<dbReference type="Pfam" id="PF13581">
    <property type="entry name" value="HATPase_c_2"/>
    <property type="match status" value="1"/>
</dbReference>
<dbReference type="SUPFAM" id="SSF55874">
    <property type="entry name" value="ATPase domain of HSP90 chaperone/DNA topoisomerase II/histidine kinase"/>
    <property type="match status" value="1"/>
</dbReference>
<feature type="domain" description="Histidine kinase/HSP90-like ATPase" evidence="2">
    <location>
        <begin position="19"/>
        <end position="128"/>
    </location>
</feature>
<dbReference type="PANTHER" id="PTHR35526">
    <property type="entry name" value="ANTI-SIGMA-F FACTOR RSBW-RELATED"/>
    <property type="match status" value="1"/>
</dbReference>
<keyword evidence="1" id="KW-0723">Serine/threonine-protein kinase</keyword>
<comment type="caution">
    <text evidence="3">The sequence shown here is derived from an EMBL/GenBank/DDBJ whole genome shotgun (WGS) entry which is preliminary data.</text>
</comment>
<reference evidence="4" key="1">
    <citation type="submission" date="2020-09" db="EMBL/GenBank/DDBJ databases">
        <title>Whole genome shotgun sequence of Streptomyces cinnamonensis NBRC 15873.</title>
        <authorList>
            <person name="Komaki H."/>
            <person name="Tamura T."/>
        </authorList>
    </citation>
    <scope>NUCLEOTIDE SEQUENCE [LARGE SCALE GENOMIC DNA]</scope>
    <source>
        <strain evidence="4">NBRC 15873</strain>
    </source>
</reference>
<name>A0ABQ3NRN2_STRVG</name>
<dbReference type="RefSeq" id="WP_053613368.1">
    <property type="nucleotide sequence ID" value="NZ_BMRU01000001.1"/>
</dbReference>
<organism evidence="3 4">
    <name type="scientific">Streptomyces virginiae</name>
    <name type="common">Streptomyces cinnamonensis</name>
    <dbReference type="NCBI Taxonomy" id="1961"/>
    <lineage>
        <taxon>Bacteria</taxon>
        <taxon>Bacillati</taxon>
        <taxon>Actinomycetota</taxon>
        <taxon>Actinomycetes</taxon>
        <taxon>Kitasatosporales</taxon>
        <taxon>Streptomycetaceae</taxon>
        <taxon>Streptomyces</taxon>
    </lineage>
</organism>
<keyword evidence="1" id="KW-0418">Kinase</keyword>
<keyword evidence="4" id="KW-1185">Reference proteome</keyword>
<evidence type="ECO:0000259" key="2">
    <source>
        <dbReference type="Pfam" id="PF13581"/>
    </source>
</evidence>
<proteinExistence type="predicted"/>
<protein>
    <recommendedName>
        <fullName evidence="2">Histidine kinase/HSP90-like ATPase domain-containing protein</fullName>
    </recommendedName>
</protein>
<dbReference type="GeneID" id="86958604"/>
<dbReference type="InterPro" id="IPR050267">
    <property type="entry name" value="Anti-sigma-factor_SerPK"/>
</dbReference>
<sequence length="132" mass="14152">MPLHLILHLDLHGRSAAAQARRATRAHLAAAATSGEDSLPPLTMDTALLLISELVTNAVRHTSGGCLLEVRLASDGIDIEVTDTSDAEPESRRPDRRGEGGWGWHLVNRLGSDVGIRHHAAGGKTIHVRVPR</sequence>
<dbReference type="InterPro" id="IPR036890">
    <property type="entry name" value="HATPase_C_sf"/>
</dbReference>
<dbReference type="InterPro" id="IPR003594">
    <property type="entry name" value="HATPase_dom"/>
</dbReference>
<dbReference type="PANTHER" id="PTHR35526:SF3">
    <property type="entry name" value="ANTI-SIGMA-F FACTOR RSBW"/>
    <property type="match status" value="1"/>
</dbReference>
<accession>A0ABQ3NRN2</accession>
<dbReference type="Gene3D" id="3.30.565.10">
    <property type="entry name" value="Histidine kinase-like ATPase, C-terminal domain"/>
    <property type="match status" value="1"/>
</dbReference>
<dbReference type="EMBL" id="BNDV01000010">
    <property type="protein sequence ID" value="GHI15444.1"/>
    <property type="molecule type" value="Genomic_DNA"/>
</dbReference>
<keyword evidence="1" id="KW-0808">Transferase</keyword>
<gene>
    <name evidence="3" type="ORF">Scinn_49070</name>
</gene>
<evidence type="ECO:0000256" key="1">
    <source>
        <dbReference type="ARBA" id="ARBA00022527"/>
    </source>
</evidence>